<reference evidence="2" key="1">
    <citation type="journal article" date="2011" name="Plant Physiol.">
        <title>Comprehensive sequence analysis of 24,783 barley full-length cDNAs derived from 12 clone libraries.</title>
        <authorList>
            <person name="Matsumoto T."/>
            <person name="Tanaka T."/>
            <person name="Sakai H."/>
            <person name="Amano N."/>
            <person name="Kanamori H."/>
            <person name="Kurita K."/>
            <person name="Kikuta A."/>
            <person name="Kamiya K."/>
            <person name="Yamamoto M."/>
            <person name="Ikawa H."/>
            <person name="Fujii N."/>
            <person name="Hori K."/>
            <person name="Itoh T."/>
            <person name="Sato K."/>
        </authorList>
    </citation>
    <scope>NUCLEOTIDE SEQUENCE</scope>
    <source>
        <tissue evidence="2">Flower</tissue>
    </source>
</reference>
<dbReference type="AlphaFoldDB" id="F2EG45"/>
<feature type="compositionally biased region" description="Polar residues" evidence="1">
    <location>
        <begin position="1"/>
        <end position="12"/>
    </location>
</feature>
<evidence type="ECO:0000256" key="1">
    <source>
        <dbReference type="SAM" id="MobiDB-lite"/>
    </source>
</evidence>
<name>F2EG45_HORVV</name>
<accession>F2EG45</accession>
<evidence type="ECO:0000313" key="2">
    <source>
        <dbReference type="EMBL" id="BAK06317.1"/>
    </source>
</evidence>
<protein>
    <submittedName>
        <fullName evidence="2">Predicted protein</fullName>
    </submittedName>
</protein>
<proteinExistence type="evidence at transcript level"/>
<feature type="region of interest" description="Disordered" evidence="1">
    <location>
        <begin position="1"/>
        <end position="31"/>
    </location>
</feature>
<organism evidence="2">
    <name type="scientific">Hordeum vulgare subsp. vulgare</name>
    <name type="common">Domesticated barley</name>
    <dbReference type="NCBI Taxonomy" id="112509"/>
    <lineage>
        <taxon>Eukaryota</taxon>
        <taxon>Viridiplantae</taxon>
        <taxon>Streptophyta</taxon>
        <taxon>Embryophyta</taxon>
        <taxon>Tracheophyta</taxon>
        <taxon>Spermatophyta</taxon>
        <taxon>Magnoliopsida</taxon>
        <taxon>Liliopsida</taxon>
        <taxon>Poales</taxon>
        <taxon>Poaceae</taxon>
        <taxon>BOP clade</taxon>
        <taxon>Pooideae</taxon>
        <taxon>Triticodae</taxon>
        <taxon>Triticeae</taxon>
        <taxon>Hordeinae</taxon>
        <taxon>Hordeum</taxon>
    </lineage>
</organism>
<sequence>MNSDLLPSQSVLGPSKTLEENKYMHPLLALQ</sequence>
<dbReference type="EMBL" id="AK375122">
    <property type="protein sequence ID" value="BAK06317.1"/>
    <property type="molecule type" value="mRNA"/>
</dbReference>